<evidence type="ECO:0000313" key="1">
    <source>
        <dbReference type="EMBL" id="OMO88447.1"/>
    </source>
</evidence>
<dbReference type="AlphaFoldDB" id="A0A1R3J0T7"/>
<organism evidence="1 2">
    <name type="scientific">Corchorus olitorius</name>
    <dbReference type="NCBI Taxonomy" id="93759"/>
    <lineage>
        <taxon>Eukaryota</taxon>
        <taxon>Viridiplantae</taxon>
        <taxon>Streptophyta</taxon>
        <taxon>Embryophyta</taxon>
        <taxon>Tracheophyta</taxon>
        <taxon>Spermatophyta</taxon>
        <taxon>Magnoliopsida</taxon>
        <taxon>eudicotyledons</taxon>
        <taxon>Gunneridae</taxon>
        <taxon>Pentapetalae</taxon>
        <taxon>rosids</taxon>
        <taxon>malvids</taxon>
        <taxon>Malvales</taxon>
        <taxon>Malvaceae</taxon>
        <taxon>Grewioideae</taxon>
        <taxon>Apeibeae</taxon>
        <taxon>Corchorus</taxon>
    </lineage>
</organism>
<sequence>MKETTGLRPENGMGGFEPNPNLFLVAREKELGEFCLGVI</sequence>
<dbReference type="EMBL" id="AWUE01017074">
    <property type="protein sequence ID" value="OMO88447.1"/>
    <property type="molecule type" value="Genomic_DNA"/>
</dbReference>
<reference evidence="2" key="1">
    <citation type="submission" date="2013-09" db="EMBL/GenBank/DDBJ databases">
        <title>Corchorus olitorius genome sequencing.</title>
        <authorList>
            <person name="Alam M."/>
            <person name="Haque M.S."/>
            <person name="Islam M.S."/>
            <person name="Emdad E.M."/>
            <person name="Islam M.M."/>
            <person name="Ahmed B."/>
            <person name="Halim A."/>
            <person name="Hossen Q.M.M."/>
            <person name="Hossain M.Z."/>
            <person name="Ahmed R."/>
            <person name="Khan M.M."/>
            <person name="Islam R."/>
            <person name="Rashid M.M."/>
            <person name="Khan S.A."/>
            <person name="Rahman M.S."/>
            <person name="Alam M."/>
            <person name="Yahiya A.S."/>
            <person name="Khan M.S."/>
            <person name="Azam M.S."/>
            <person name="Haque T."/>
            <person name="Lashkar M.Z.H."/>
            <person name="Akhand A.I."/>
            <person name="Morshed G."/>
            <person name="Roy S."/>
            <person name="Uddin K.S."/>
            <person name="Rabeya T."/>
            <person name="Hossain A.S."/>
            <person name="Chowdhury A."/>
            <person name="Snigdha A.R."/>
            <person name="Mortoza M.S."/>
            <person name="Matin S.A."/>
            <person name="Hoque S.M.E."/>
            <person name="Islam M.K."/>
            <person name="Roy D.K."/>
            <person name="Haider R."/>
            <person name="Moosa M.M."/>
            <person name="Elias S.M."/>
            <person name="Hasan A.M."/>
            <person name="Jahan S."/>
            <person name="Shafiuddin M."/>
            <person name="Mahmood N."/>
            <person name="Shommy N.S."/>
        </authorList>
    </citation>
    <scope>NUCLEOTIDE SEQUENCE [LARGE SCALE GENOMIC DNA]</scope>
    <source>
        <strain evidence="2">cv. O-4</strain>
    </source>
</reference>
<name>A0A1R3J0T7_9ROSI</name>
<comment type="caution">
    <text evidence="1">The sequence shown here is derived from an EMBL/GenBank/DDBJ whole genome shotgun (WGS) entry which is preliminary data.</text>
</comment>
<keyword evidence="2" id="KW-1185">Reference proteome</keyword>
<gene>
    <name evidence="1" type="ORF">COLO4_20251</name>
</gene>
<proteinExistence type="predicted"/>
<dbReference type="Proteomes" id="UP000187203">
    <property type="component" value="Unassembled WGS sequence"/>
</dbReference>
<protein>
    <submittedName>
        <fullName evidence="1">Uncharacterized protein</fullName>
    </submittedName>
</protein>
<accession>A0A1R3J0T7</accession>
<evidence type="ECO:0000313" key="2">
    <source>
        <dbReference type="Proteomes" id="UP000187203"/>
    </source>
</evidence>